<reference evidence="3" key="1">
    <citation type="submission" date="2017-06" db="EMBL/GenBank/DDBJ databases">
        <authorList>
            <person name="Varghese N."/>
            <person name="Submissions S."/>
        </authorList>
    </citation>
    <scope>NUCLEOTIDE SEQUENCE [LARGE SCALE GENOMIC DNA]</scope>
    <source>
        <strain evidence="3">DSM 137</strain>
    </source>
</reference>
<dbReference type="Pfam" id="PF02498">
    <property type="entry name" value="Bro-N"/>
    <property type="match status" value="1"/>
</dbReference>
<evidence type="ECO:0000313" key="3">
    <source>
        <dbReference type="Proteomes" id="UP000198418"/>
    </source>
</evidence>
<name>A0A212SHY1_RHOAC</name>
<proteinExistence type="predicted"/>
<organism evidence="2 3">
    <name type="scientific">Rhodoblastus acidophilus</name>
    <name type="common">Rhodopseudomonas acidophila</name>
    <dbReference type="NCBI Taxonomy" id="1074"/>
    <lineage>
        <taxon>Bacteria</taxon>
        <taxon>Pseudomonadati</taxon>
        <taxon>Pseudomonadota</taxon>
        <taxon>Alphaproteobacteria</taxon>
        <taxon>Hyphomicrobiales</taxon>
        <taxon>Rhodoblastaceae</taxon>
        <taxon>Rhodoblastus</taxon>
    </lineage>
</organism>
<dbReference type="InterPro" id="IPR003497">
    <property type="entry name" value="BRO_N_domain"/>
</dbReference>
<evidence type="ECO:0000259" key="1">
    <source>
        <dbReference type="PROSITE" id="PS51750"/>
    </source>
</evidence>
<accession>A0A212SHY1</accession>
<protein>
    <submittedName>
        <fullName evidence="2">BRO family, N-terminal domain</fullName>
    </submittedName>
</protein>
<gene>
    <name evidence="2" type="ORF">SAMN06265338_1477</name>
</gene>
<dbReference type="AlphaFoldDB" id="A0A212SHY1"/>
<keyword evidence="3" id="KW-1185">Reference proteome</keyword>
<dbReference type="PANTHER" id="PTHR36180">
    <property type="entry name" value="DNA-BINDING PROTEIN-RELATED-RELATED"/>
    <property type="match status" value="1"/>
</dbReference>
<dbReference type="PANTHER" id="PTHR36180:SF2">
    <property type="entry name" value="BRO FAMILY PROTEIN"/>
    <property type="match status" value="1"/>
</dbReference>
<dbReference type="SMART" id="SM01040">
    <property type="entry name" value="Bro-N"/>
    <property type="match status" value="1"/>
</dbReference>
<dbReference type="EMBL" id="FYDG01000047">
    <property type="protein sequence ID" value="SNB85213.1"/>
    <property type="molecule type" value="Genomic_DNA"/>
</dbReference>
<dbReference type="Proteomes" id="UP000198418">
    <property type="component" value="Unassembled WGS sequence"/>
</dbReference>
<sequence>MAGKSKKVAAPTGALPQSPFMFDSQAVRTSVEDGEPWFVVKDVCAVLGIKNSRSTLYDVNAEDVRVISNDTNRGLRTFNAVNEAGLYHLIFRSRKPAARRFFQWVAKEVLPQIRKTGQYQTPSLEQPKIAPVANPERLKKERARGQEVAVTVIDTISLVDQLFENLAPITAIIERSTTTAQAFNTATLTSFTERCPHCRTALPGLLSESTLDLTTLLALKARELDIEWRRLQPVLTKLRALVGSSGTAEDPLLDYLKEVKMNKEDETPPSKH</sequence>
<feature type="domain" description="Bro-N" evidence="1">
    <location>
        <begin position="12"/>
        <end position="117"/>
    </location>
</feature>
<dbReference type="OrthoDB" id="9808959at2"/>
<evidence type="ECO:0000313" key="2">
    <source>
        <dbReference type="EMBL" id="SNB85213.1"/>
    </source>
</evidence>
<dbReference type="RefSeq" id="WP_088522751.1">
    <property type="nucleotide sequence ID" value="NZ_FYDG01000047.1"/>
</dbReference>
<dbReference type="PROSITE" id="PS51750">
    <property type="entry name" value="BRO_N"/>
    <property type="match status" value="1"/>
</dbReference>